<dbReference type="Proteomes" id="UP000030693">
    <property type="component" value="Unassembled WGS sequence"/>
</dbReference>
<gene>
    <name evidence="6" type="ORF">H696_03946</name>
</gene>
<dbReference type="GO" id="GO:0016020">
    <property type="term" value="C:membrane"/>
    <property type="evidence" value="ECO:0007669"/>
    <property type="project" value="UniProtKB-SubCell"/>
</dbReference>
<accession>A0A058Z5K9</accession>
<dbReference type="OrthoDB" id="5527645at2759"/>
<evidence type="ECO:0000313" key="7">
    <source>
        <dbReference type="Proteomes" id="UP000030693"/>
    </source>
</evidence>
<dbReference type="Pfam" id="PF01124">
    <property type="entry name" value="MAPEG"/>
    <property type="match status" value="1"/>
</dbReference>
<evidence type="ECO:0000256" key="5">
    <source>
        <dbReference type="SAM" id="Phobius"/>
    </source>
</evidence>
<evidence type="ECO:0000256" key="3">
    <source>
        <dbReference type="ARBA" id="ARBA00022989"/>
    </source>
</evidence>
<comment type="subcellular location">
    <subcellularLocation>
        <location evidence="1">Membrane</location>
    </subcellularLocation>
</comment>
<dbReference type="GeneID" id="20528671"/>
<protein>
    <recommendedName>
        <fullName evidence="8">MAPEG family protein</fullName>
    </recommendedName>
</protein>
<dbReference type="SUPFAM" id="SSF161084">
    <property type="entry name" value="MAPEG domain-like"/>
    <property type="match status" value="1"/>
</dbReference>
<dbReference type="PANTHER" id="PTHR35371">
    <property type="entry name" value="INNER MEMBRANE PROTEIN"/>
    <property type="match status" value="1"/>
</dbReference>
<organism evidence="6">
    <name type="scientific">Fonticula alba</name>
    <name type="common">Slime mold</name>
    <dbReference type="NCBI Taxonomy" id="691883"/>
    <lineage>
        <taxon>Eukaryota</taxon>
        <taxon>Rotosphaerida</taxon>
        <taxon>Fonticulaceae</taxon>
        <taxon>Fonticula</taxon>
    </lineage>
</organism>
<dbReference type="InterPro" id="IPR023352">
    <property type="entry name" value="MAPEG-like_dom_sf"/>
</dbReference>
<dbReference type="AlphaFoldDB" id="A0A058Z5K9"/>
<evidence type="ECO:0000256" key="1">
    <source>
        <dbReference type="ARBA" id="ARBA00004370"/>
    </source>
</evidence>
<evidence type="ECO:0000256" key="4">
    <source>
        <dbReference type="ARBA" id="ARBA00023136"/>
    </source>
</evidence>
<dbReference type="eggNOG" id="ENOG502SWBI">
    <property type="taxonomic scope" value="Eukaryota"/>
</dbReference>
<evidence type="ECO:0008006" key="8">
    <source>
        <dbReference type="Google" id="ProtNLM"/>
    </source>
</evidence>
<keyword evidence="4 5" id="KW-0472">Membrane</keyword>
<keyword evidence="2 5" id="KW-0812">Transmembrane</keyword>
<feature type="transmembrane region" description="Helical" evidence="5">
    <location>
        <begin position="6"/>
        <end position="28"/>
    </location>
</feature>
<dbReference type="Gene3D" id="1.20.120.550">
    <property type="entry name" value="Membrane associated eicosanoid/glutathione metabolism-like domain"/>
    <property type="match status" value="1"/>
</dbReference>
<dbReference type="EMBL" id="KB932206">
    <property type="protein sequence ID" value="KCV69525.1"/>
    <property type="molecule type" value="Genomic_DNA"/>
</dbReference>
<dbReference type="InterPro" id="IPR001129">
    <property type="entry name" value="Membr-assoc_MAPEG"/>
</dbReference>
<proteinExistence type="predicted"/>
<evidence type="ECO:0000256" key="2">
    <source>
        <dbReference type="ARBA" id="ARBA00022692"/>
    </source>
</evidence>
<sequence>MGLFSALAFVTFFSGFMLTSLSLVVYIVRQNFIALHVIPCLLSTFHIKEETIPILVLGLAWGLTLATFLSCKIFTFLCNQPISSSAPRAIKLKHNTVAFRLQSAHENALEALPALTAAIVASGLAGVDAHVRNTLLVLFILLRVSHWISYGMNIFAIRGFSYMMGNACLFLLFAMSISPSCTQNLIATLNSTVVTYVDVAATAIATHSRPLASKVITAAKPVVDQAVAYVRPFVDQAAEALSGKA</sequence>
<keyword evidence="3 5" id="KW-1133">Transmembrane helix</keyword>
<feature type="transmembrane region" description="Helical" evidence="5">
    <location>
        <begin position="54"/>
        <end position="77"/>
    </location>
</feature>
<name>A0A058Z5K9_FONAL</name>
<reference evidence="6" key="1">
    <citation type="submission" date="2013-04" db="EMBL/GenBank/DDBJ databases">
        <title>The Genome Sequence of Fonticula alba ATCC 38817.</title>
        <authorList>
            <consortium name="The Broad Institute Genomics Platform"/>
            <person name="Russ C."/>
            <person name="Cuomo C."/>
            <person name="Burger G."/>
            <person name="Gray M.W."/>
            <person name="Holland P.W.H."/>
            <person name="King N."/>
            <person name="Lang F.B.F."/>
            <person name="Roger A.J."/>
            <person name="Ruiz-Trillo I."/>
            <person name="Brown M."/>
            <person name="Walker B."/>
            <person name="Young S."/>
            <person name="Zeng Q."/>
            <person name="Gargeya S."/>
            <person name="Fitzgerald M."/>
            <person name="Haas B."/>
            <person name="Abouelleil A."/>
            <person name="Allen A.W."/>
            <person name="Alvarado L."/>
            <person name="Arachchi H.M."/>
            <person name="Berlin A.M."/>
            <person name="Chapman S.B."/>
            <person name="Gainer-Dewar J."/>
            <person name="Goldberg J."/>
            <person name="Griggs A."/>
            <person name="Gujja S."/>
            <person name="Hansen M."/>
            <person name="Howarth C."/>
            <person name="Imamovic A."/>
            <person name="Ireland A."/>
            <person name="Larimer J."/>
            <person name="McCowan C."/>
            <person name="Murphy C."/>
            <person name="Pearson M."/>
            <person name="Poon T.W."/>
            <person name="Priest M."/>
            <person name="Roberts A."/>
            <person name="Saif S."/>
            <person name="Shea T."/>
            <person name="Sisk P."/>
            <person name="Sykes S."/>
            <person name="Wortman J."/>
            <person name="Nusbaum C."/>
            <person name="Birren B."/>
        </authorList>
    </citation>
    <scope>NUCLEOTIDE SEQUENCE [LARGE SCALE GENOMIC DNA]</scope>
    <source>
        <strain evidence="6">ATCC 38817</strain>
    </source>
</reference>
<keyword evidence="7" id="KW-1185">Reference proteome</keyword>
<dbReference type="RefSeq" id="XP_009496090.1">
    <property type="nucleotide sequence ID" value="XM_009497815.1"/>
</dbReference>
<evidence type="ECO:0000313" key="6">
    <source>
        <dbReference type="EMBL" id="KCV69525.1"/>
    </source>
</evidence>
<dbReference type="PANTHER" id="PTHR35371:SF1">
    <property type="entry name" value="BLR7753 PROTEIN"/>
    <property type="match status" value="1"/>
</dbReference>